<protein>
    <submittedName>
        <fullName evidence="5">Putative transcriptional regulator</fullName>
    </submittedName>
</protein>
<keyword evidence="3" id="KW-0804">Transcription</keyword>
<reference evidence="5" key="1">
    <citation type="submission" date="2016-04" db="EMBL/GenBank/DDBJ databases">
        <authorList>
            <person name="Evans L.H."/>
            <person name="Alamgir A."/>
            <person name="Owens N."/>
            <person name="Weber N.D."/>
            <person name="Virtaneva K."/>
            <person name="Barbian K."/>
            <person name="Babar A."/>
            <person name="Rosenke K."/>
        </authorList>
    </citation>
    <scope>NUCLEOTIDE SEQUENCE</scope>
    <source>
        <strain evidence="5">92-2</strain>
    </source>
</reference>
<dbReference type="Pfam" id="PF01381">
    <property type="entry name" value="HTH_3"/>
    <property type="match status" value="1"/>
</dbReference>
<dbReference type="InterPro" id="IPR010982">
    <property type="entry name" value="Lambda_DNA-bd_dom_sf"/>
</dbReference>
<evidence type="ECO:0000256" key="3">
    <source>
        <dbReference type="ARBA" id="ARBA00023163"/>
    </source>
</evidence>
<dbReference type="EMBL" id="FLUP01000001">
    <property type="protein sequence ID" value="SBV96681.1"/>
    <property type="molecule type" value="Genomic_DNA"/>
</dbReference>
<dbReference type="InterPro" id="IPR039418">
    <property type="entry name" value="LexA-like"/>
</dbReference>
<organism evidence="5">
    <name type="scientific">uncultured Desulfovibrio sp</name>
    <dbReference type="NCBI Taxonomy" id="167968"/>
    <lineage>
        <taxon>Bacteria</taxon>
        <taxon>Pseudomonadati</taxon>
        <taxon>Thermodesulfobacteriota</taxon>
        <taxon>Desulfovibrionia</taxon>
        <taxon>Desulfovibrionales</taxon>
        <taxon>Desulfovibrionaceae</taxon>
        <taxon>Desulfovibrio</taxon>
        <taxon>environmental samples</taxon>
    </lineage>
</organism>
<dbReference type="CDD" id="cd06529">
    <property type="entry name" value="S24_LexA-like"/>
    <property type="match status" value="1"/>
</dbReference>
<dbReference type="SUPFAM" id="SSF51306">
    <property type="entry name" value="LexA/Signal peptidase"/>
    <property type="match status" value="1"/>
</dbReference>
<dbReference type="InterPro" id="IPR001387">
    <property type="entry name" value="Cro/C1-type_HTH"/>
</dbReference>
<evidence type="ECO:0000259" key="4">
    <source>
        <dbReference type="PROSITE" id="PS50943"/>
    </source>
</evidence>
<sequence>MEQNGIGERIRALMGPDSPADFADKVGVTVRALNNYLAGRMPKAEVRKRICTAYGISPMWLFQGQGAMYVDSKMADASAISCGQSAANAGQGEVGTADVSVVAPDGVQTIYVPKVEARLSAGTGSLEVSDNIKGYFGFRSDWLRRKGCPTQMVLMSITGDSMRPTLENGDLALVNLAQTDVVSGGIYAVGVDDSVLVKRLDKRPGKIVLVSDNRDAYAPQELDMTDEIVRESLRVIGRVLWWCREA</sequence>
<proteinExistence type="predicted"/>
<evidence type="ECO:0000256" key="1">
    <source>
        <dbReference type="ARBA" id="ARBA00023015"/>
    </source>
</evidence>
<dbReference type="Pfam" id="PF00717">
    <property type="entry name" value="Peptidase_S24"/>
    <property type="match status" value="1"/>
</dbReference>
<dbReference type="CDD" id="cd00093">
    <property type="entry name" value="HTH_XRE"/>
    <property type="match status" value="1"/>
</dbReference>
<feature type="domain" description="HTH cro/C1-type" evidence="4">
    <location>
        <begin position="20"/>
        <end position="61"/>
    </location>
</feature>
<evidence type="ECO:0000256" key="2">
    <source>
        <dbReference type="ARBA" id="ARBA00023125"/>
    </source>
</evidence>
<evidence type="ECO:0000313" key="5">
    <source>
        <dbReference type="EMBL" id="SBV96681.1"/>
    </source>
</evidence>
<keyword evidence="2" id="KW-0238">DNA-binding</keyword>
<dbReference type="PANTHER" id="PTHR40661:SF3">
    <property type="entry name" value="FELS-1 PROPHAGE TRANSCRIPTIONAL REGULATOR"/>
    <property type="match status" value="1"/>
</dbReference>
<dbReference type="RefSeq" id="WP_227118622.1">
    <property type="nucleotide sequence ID" value="NZ_LT598928.1"/>
</dbReference>
<dbReference type="GO" id="GO:0003677">
    <property type="term" value="F:DNA binding"/>
    <property type="evidence" value="ECO:0007669"/>
    <property type="project" value="UniProtKB-KW"/>
</dbReference>
<accession>A0A212JB81</accession>
<dbReference type="PROSITE" id="PS50943">
    <property type="entry name" value="HTH_CROC1"/>
    <property type="match status" value="1"/>
</dbReference>
<keyword evidence="1" id="KW-0805">Transcription regulation</keyword>
<dbReference type="PANTHER" id="PTHR40661">
    <property type="match status" value="1"/>
</dbReference>
<dbReference type="AlphaFoldDB" id="A0A212JB81"/>
<dbReference type="Gene3D" id="2.10.109.10">
    <property type="entry name" value="Umud Fragment, subunit A"/>
    <property type="match status" value="1"/>
</dbReference>
<dbReference type="SUPFAM" id="SSF47413">
    <property type="entry name" value="lambda repressor-like DNA-binding domains"/>
    <property type="match status" value="1"/>
</dbReference>
<dbReference type="InterPro" id="IPR015927">
    <property type="entry name" value="Peptidase_S24_S26A/B/C"/>
</dbReference>
<gene>
    <name evidence="5" type="ORF">KM92DES2_10824</name>
</gene>
<dbReference type="InterPro" id="IPR036286">
    <property type="entry name" value="LexA/Signal_pep-like_sf"/>
</dbReference>
<dbReference type="SMART" id="SM00530">
    <property type="entry name" value="HTH_XRE"/>
    <property type="match status" value="1"/>
</dbReference>
<dbReference type="Gene3D" id="1.10.260.40">
    <property type="entry name" value="lambda repressor-like DNA-binding domains"/>
    <property type="match status" value="1"/>
</dbReference>
<name>A0A212JB81_9BACT</name>